<feature type="transmembrane region" description="Helical" evidence="1">
    <location>
        <begin position="312"/>
        <end position="334"/>
    </location>
</feature>
<keyword evidence="1" id="KW-0997">Cell inner membrane</keyword>
<proteinExistence type="inferred from homology"/>
<feature type="transmembrane region" description="Helical" evidence="1">
    <location>
        <begin position="35"/>
        <end position="54"/>
    </location>
</feature>
<dbReference type="GO" id="GO:0015813">
    <property type="term" value="P:L-glutamate transmembrane transport"/>
    <property type="evidence" value="ECO:0007669"/>
    <property type="project" value="UniProtKB-UniRule"/>
</dbReference>
<comment type="caution">
    <text evidence="3">The sequence shown here is derived from an EMBL/GenBank/DDBJ whole genome shotgun (WGS) entry which is preliminary data.</text>
</comment>
<dbReference type="EMBL" id="JACCKA010000073">
    <property type="protein sequence ID" value="NZA27250.1"/>
    <property type="molecule type" value="Genomic_DNA"/>
</dbReference>
<reference evidence="3 4" key="1">
    <citation type="submission" date="2020-07" db="EMBL/GenBank/DDBJ databases">
        <title>Luteimonas sp. SJ-92.</title>
        <authorList>
            <person name="Huang X.-X."/>
            <person name="Xu L."/>
            <person name="Sun J.-Q."/>
        </authorList>
    </citation>
    <scope>NUCLEOTIDE SEQUENCE [LARGE SCALE GENOMIC DNA]</scope>
    <source>
        <strain evidence="3 4">SJ-92</strain>
    </source>
</reference>
<accession>A0A853JFD7</accession>
<dbReference type="Pfam" id="PF03616">
    <property type="entry name" value="Glt_symporter"/>
    <property type="match status" value="1"/>
</dbReference>
<evidence type="ECO:0000256" key="2">
    <source>
        <dbReference type="NCBIfam" id="TIGR00210"/>
    </source>
</evidence>
<dbReference type="PANTHER" id="PTHR36178">
    <property type="entry name" value="SLR0625 PROTEIN"/>
    <property type="match status" value="1"/>
</dbReference>
<dbReference type="RefSeq" id="WP_180679026.1">
    <property type="nucleotide sequence ID" value="NZ_JACCKA010000073.1"/>
</dbReference>
<organism evidence="3 4">
    <name type="scientific">Luteimonas salinisoli</name>
    <dbReference type="NCBI Taxonomy" id="2752307"/>
    <lineage>
        <taxon>Bacteria</taxon>
        <taxon>Pseudomonadati</taxon>
        <taxon>Pseudomonadota</taxon>
        <taxon>Gammaproteobacteria</taxon>
        <taxon>Lysobacterales</taxon>
        <taxon>Lysobacteraceae</taxon>
        <taxon>Luteimonas</taxon>
    </lineage>
</organism>
<keyword evidence="1" id="KW-0406">Ion transport</keyword>
<sequence>MLELDAVQTLALAGLTLFLGYALCRAIPLLSRYNLPAPVIGGLVVALAVLVAHSQGTTLFTLDTSLQTPLMIAFFTTIGFNASVALLRISGRQVLLFLGLASGFAVVQNLLGVLVATGFGLHPLFGVLAGSATLTGGPATGLAFAPLFEEAGVAGAESVALASAMAGIVCGGLIGGPLATVLIRRFRLRIPGSTPSDAAAVAAGDANAGIEPVPDDAAREFGALKSIVVILVAMWLGSWVSAGISATGLTLPAYVGAMLVGALIRNLDDRTGWIGLSVPTTELIGNICLALFLAVALMNLRLWELAGLATPLLVNLALQVVLVALFCGVVFRLMGRDYDAAVMGGGFVGFMLGTTANAMAVMRTLVERYGIAPRAFLVAPLVGAFFIDFTNALIITGFINFWH</sequence>
<keyword evidence="1" id="KW-0915">Sodium</keyword>
<keyword evidence="1" id="KW-0472">Membrane</keyword>
<dbReference type="Proteomes" id="UP000578091">
    <property type="component" value="Unassembled WGS sequence"/>
</dbReference>
<dbReference type="HAMAP" id="MF_02062">
    <property type="entry name" value="GltS"/>
    <property type="match status" value="1"/>
</dbReference>
<dbReference type="AlphaFoldDB" id="A0A853JFD7"/>
<protein>
    <recommendedName>
        <fullName evidence="1 2">Sodium/glutamate symporter</fullName>
    </recommendedName>
</protein>
<comment type="caution">
    <text evidence="1">Lacks conserved residue(s) required for the propagation of feature annotation.</text>
</comment>
<keyword evidence="1" id="KW-1133">Transmembrane helix</keyword>
<feature type="transmembrane region" description="Helical" evidence="1">
    <location>
        <begin position="340"/>
        <end position="362"/>
    </location>
</feature>
<keyword evidence="1" id="KW-0812">Transmembrane</keyword>
<comment type="similarity">
    <text evidence="1">Belongs to the glutamate:Na(+) symporter (ESS) (TC 2.A.27) family.</text>
</comment>
<dbReference type="GO" id="GO:0005886">
    <property type="term" value="C:plasma membrane"/>
    <property type="evidence" value="ECO:0007669"/>
    <property type="project" value="UniProtKB-SubCell"/>
</dbReference>
<keyword evidence="1" id="KW-0739">Sodium transport</keyword>
<gene>
    <name evidence="1 3" type="primary">gltS</name>
    <name evidence="3" type="ORF">H0E84_12740</name>
</gene>
<dbReference type="InterPro" id="IPR004445">
    <property type="entry name" value="GltS"/>
</dbReference>
<feature type="transmembrane region" description="Helical" evidence="1">
    <location>
        <begin position="66"/>
        <end position="87"/>
    </location>
</feature>
<keyword evidence="1" id="KW-0029">Amino-acid transport</keyword>
<comment type="function">
    <text evidence="1">Catalyzes the sodium-dependent transport of glutamate.</text>
</comment>
<dbReference type="GO" id="GO:0015501">
    <property type="term" value="F:glutamate:sodium symporter activity"/>
    <property type="evidence" value="ECO:0007669"/>
    <property type="project" value="UniProtKB-UniRule"/>
</dbReference>
<keyword evidence="4" id="KW-1185">Reference proteome</keyword>
<dbReference type="PANTHER" id="PTHR36178:SF1">
    <property type="entry name" value="SODIUM_GLUTAMATE SYMPORTER"/>
    <property type="match status" value="1"/>
</dbReference>
<keyword evidence="1" id="KW-0769">Symport</keyword>
<feature type="transmembrane region" description="Helical" evidence="1">
    <location>
        <begin position="374"/>
        <end position="402"/>
    </location>
</feature>
<name>A0A853JFD7_9GAMM</name>
<keyword evidence="1" id="KW-0813">Transport</keyword>
<feature type="transmembrane region" description="Helical" evidence="1">
    <location>
        <begin position="159"/>
        <end position="183"/>
    </location>
</feature>
<evidence type="ECO:0000313" key="4">
    <source>
        <dbReference type="Proteomes" id="UP000578091"/>
    </source>
</evidence>
<feature type="transmembrane region" description="Helical" evidence="1">
    <location>
        <begin position="283"/>
        <end position="300"/>
    </location>
</feature>
<feature type="transmembrane region" description="Helical" evidence="1">
    <location>
        <begin position="94"/>
        <end position="121"/>
    </location>
</feature>
<feature type="transmembrane region" description="Helical" evidence="1">
    <location>
        <begin position="6"/>
        <end position="23"/>
    </location>
</feature>
<evidence type="ECO:0000256" key="1">
    <source>
        <dbReference type="HAMAP-Rule" id="MF_02062"/>
    </source>
</evidence>
<comment type="subcellular location">
    <subcellularLocation>
        <location evidence="1">Cell inner membrane</location>
        <topology evidence="1">Multi-pass membrane protein</topology>
    </subcellularLocation>
</comment>
<dbReference type="NCBIfam" id="TIGR00210">
    <property type="entry name" value="gltS"/>
    <property type="match status" value="1"/>
</dbReference>
<keyword evidence="1" id="KW-1003">Cell membrane</keyword>
<evidence type="ECO:0000313" key="3">
    <source>
        <dbReference type="EMBL" id="NZA27250.1"/>
    </source>
</evidence>